<dbReference type="Proteomes" id="UP000033664">
    <property type="component" value="Unassembled WGS sequence"/>
</dbReference>
<organism evidence="2 3">
    <name type="scientific">Pseudoalteromonas ruthenica</name>
    <dbReference type="NCBI Taxonomy" id="151081"/>
    <lineage>
        <taxon>Bacteria</taxon>
        <taxon>Pseudomonadati</taxon>
        <taxon>Pseudomonadota</taxon>
        <taxon>Gammaproteobacteria</taxon>
        <taxon>Alteromonadales</taxon>
        <taxon>Pseudoalteromonadaceae</taxon>
        <taxon>Pseudoalteromonas</taxon>
    </lineage>
</organism>
<proteinExistence type="predicted"/>
<sequence>MPSWLEETLIFLNNSWAAFLLPAIVFYVLTREYKALRFVLLTAAFFLYGTLIHDFLLDWDKDMIWRYVIWASNDITWMAIIAYWGIRGKVHMWQSIAGQLIVVAAPFLQLWRVADRHLWDLTFNSSYLYKTLIPIINSVTLILCYLPILFWLQARRNKTAARTLS</sequence>
<keyword evidence="3" id="KW-1185">Reference proteome</keyword>
<dbReference type="AlphaFoldDB" id="A0A0F4PS80"/>
<dbReference type="OrthoDB" id="6306757at2"/>
<keyword evidence="1" id="KW-0472">Membrane</keyword>
<name>A0A0F4PS80_9GAMM</name>
<protein>
    <submittedName>
        <fullName evidence="2">Uncharacterized protein</fullName>
    </submittedName>
</protein>
<dbReference type="PATRIC" id="fig|151081.8.peg.3593"/>
<keyword evidence="1" id="KW-0812">Transmembrane</keyword>
<feature type="transmembrane region" description="Helical" evidence="1">
    <location>
        <begin position="131"/>
        <end position="152"/>
    </location>
</feature>
<comment type="caution">
    <text evidence="2">The sequence shown here is derived from an EMBL/GenBank/DDBJ whole genome shotgun (WGS) entry which is preliminary data.</text>
</comment>
<reference evidence="2 3" key="1">
    <citation type="journal article" date="2015" name="BMC Genomics">
        <title>Genome mining reveals unlocked bioactive potential of marine Gram-negative bacteria.</title>
        <authorList>
            <person name="Machado H."/>
            <person name="Sonnenschein E.C."/>
            <person name="Melchiorsen J."/>
            <person name="Gram L."/>
        </authorList>
    </citation>
    <scope>NUCLEOTIDE SEQUENCE [LARGE SCALE GENOMIC DNA]</scope>
    <source>
        <strain evidence="2 3">S3137</strain>
    </source>
</reference>
<keyword evidence="1" id="KW-1133">Transmembrane helix</keyword>
<feature type="transmembrane region" description="Helical" evidence="1">
    <location>
        <begin position="12"/>
        <end position="29"/>
    </location>
</feature>
<feature type="transmembrane region" description="Helical" evidence="1">
    <location>
        <begin position="36"/>
        <end position="52"/>
    </location>
</feature>
<evidence type="ECO:0000256" key="1">
    <source>
        <dbReference type="SAM" id="Phobius"/>
    </source>
</evidence>
<dbReference type="GeneID" id="58229018"/>
<gene>
    <name evidence="2" type="ORF">TW72_10995</name>
</gene>
<evidence type="ECO:0000313" key="2">
    <source>
        <dbReference type="EMBL" id="KJY98287.1"/>
    </source>
</evidence>
<feature type="transmembrane region" description="Helical" evidence="1">
    <location>
        <begin position="93"/>
        <end position="111"/>
    </location>
</feature>
<feature type="transmembrane region" description="Helical" evidence="1">
    <location>
        <begin position="64"/>
        <end position="86"/>
    </location>
</feature>
<accession>A0A0F4PS80</accession>
<evidence type="ECO:0000313" key="3">
    <source>
        <dbReference type="Proteomes" id="UP000033664"/>
    </source>
</evidence>
<dbReference type="RefSeq" id="WP_045980529.1">
    <property type="nucleotide sequence ID" value="NZ_DJHQ01000012.1"/>
</dbReference>
<dbReference type="EMBL" id="JXXZ01000010">
    <property type="protein sequence ID" value="KJY98287.1"/>
    <property type="molecule type" value="Genomic_DNA"/>
</dbReference>